<feature type="non-terminal residue" evidence="6">
    <location>
        <position position="1"/>
    </location>
</feature>
<dbReference type="PANTHER" id="PTHR10353">
    <property type="entry name" value="GLYCOSYL HYDROLASE"/>
    <property type="match status" value="1"/>
</dbReference>
<name>A0A2P4Y2X5_9STRA</name>
<dbReference type="SUPFAM" id="SSF51445">
    <property type="entry name" value="(Trans)glycosidases"/>
    <property type="match status" value="1"/>
</dbReference>
<comment type="caution">
    <text evidence="6">The sequence shown here is derived from an EMBL/GenBank/DDBJ whole genome shotgun (WGS) entry which is preliminary data.</text>
</comment>
<accession>A0A2P4Y2X5</accession>
<proteinExistence type="inferred from homology"/>
<dbReference type="Pfam" id="PF00232">
    <property type="entry name" value="Glyco_hydro_1"/>
    <property type="match status" value="1"/>
</dbReference>
<keyword evidence="3" id="KW-0326">Glycosidase</keyword>
<dbReference type="GO" id="GO:0005975">
    <property type="term" value="P:carbohydrate metabolic process"/>
    <property type="evidence" value="ECO:0007669"/>
    <property type="project" value="InterPro"/>
</dbReference>
<dbReference type="Gene3D" id="3.20.20.80">
    <property type="entry name" value="Glycosidases"/>
    <property type="match status" value="1"/>
</dbReference>
<dbReference type="Proteomes" id="UP000237271">
    <property type="component" value="Unassembled WGS sequence"/>
</dbReference>
<dbReference type="PANTHER" id="PTHR10353:SF36">
    <property type="entry name" value="LP05116P"/>
    <property type="match status" value="1"/>
</dbReference>
<gene>
    <name evidence="6" type="ORF">PHPALM_11174</name>
</gene>
<evidence type="ECO:0000256" key="4">
    <source>
        <dbReference type="RuleBase" id="RU003690"/>
    </source>
</evidence>
<organism evidence="6 7">
    <name type="scientific">Phytophthora palmivora</name>
    <dbReference type="NCBI Taxonomy" id="4796"/>
    <lineage>
        <taxon>Eukaryota</taxon>
        <taxon>Sar</taxon>
        <taxon>Stramenopiles</taxon>
        <taxon>Oomycota</taxon>
        <taxon>Peronosporomycetes</taxon>
        <taxon>Peronosporales</taxon>
        <taxon>Peronosporaceae</taxon>
        <taxon>Phytophthora</taxon>
    </lineage>
</organism>
<keyword evidence="5" id="KW-0812">Transmembrane</keyword>
<protein>
    <submittedName>
        <fullName evidence="6">Beta-glucosidase</fullName>
    </submittedName>
</protein>
<dbReference type="InterPro" id="IPR001360">
    <property type="entry name" value="Glyco_hydro_1"/>
</dbReference>
<evidence type="ECO:0000256" key="5">
    <source>
        <dbReference type="SAM" id="Phobius"/>
    </source>
</evidence>
<evidence type="ECO:0000256" key="2">
    <source>
        <dbReference type="ARBA" id="ARBA00022801"/>
    </source>
</evidence>
<dbReference type="AlphaFoldDB" id="A0A2P4Y2X5"/>
<feature type="transmembrane region" description="Helical" evidence="5">
    <location>
        <begin position="101"/>
        <end position="124"/>
    </location>
</feature>
<dbReference type="InterPro" id="IPR017853">
    <property type="entry name" value="GH"/>
</dbReference>
<evidence type="ECO:0000313" key="6">
    <source>
        <dbReference type="EMBL" id="POM72158.1"/>
    </source>
</evidence>
<evidence type="ECO:0000256" key="1">
    <source>
        <dbReference type="ARBA" id="ARBA00010838"/>
    </source>
</evidence>
<dbReference type="OrthoDB" id="123342at2759"/>
<keyword evidence="7" id="KW-1185">Reference proteome</keyword>
<comment type="similarity">
    <text evidence="1 4">Belongs to the glycosyl hydrolase 1 family.</text>
</comment>
<keyword evidence="5" id="KW-0472">Membrane</keyword>
<dbReference type="EMBL" id="NCKW01006166">
    <property type="protein sequence ID" value="POM72158.1"/>
    <property type="molecule type" value="Genomic_DNA"/>
</dbReference>
<keyword evidence="5" id="KW-1133">Transmembrane helix</keyword>
<dbReference type="GO" id="GO:0008422">
    <property type="term" value="F:beta-glucosidase activity"/>
    <property type="evidence" value="ECO:0007669"/>
    <property type="project" value="TreeGrafter"/>
</dbReference>
<evidence type="ECO:0000313" key="7">
    <source>
        <dbReference type="Proteomes" id="UP000237271"/>
    </source>
</evidence>
<reference evidence="6 7" key="1">
    <citation type="journal article" date="2017" name="Genome Biol. Evol.">
        <title>Phytophthora megakarya and P. palmivora, closely related causal agents of cacao black pod rot, underwent increases in genome sizes and gene numbers by different mechanisms.</title>
        <authorList>
            <person name="Ali S.S."/>
            <person name="Shao J."/>
            <person name="Lary D.J."/>
            <person name="Kronmiller B."/>
            <person name="Shen D."/>
            <person name="Strem M.D."/>
            <person name="Amoako-Attah I."/>
            <person name="Akrofi A.Y."/>
            <person name="Begoude B.A."/>
            <person name="Ten Hoopen G.M."/>
            <person name="Coulibaly K."/>
            <person name="Kebe B.I."/>
            <person name="Melnick R.L."/>
            <person name="Guiltinan M.J."/>
            <person name="Tyler B.M."/>
            <person name="Meinhardt L.W."/>
            <person name="Bailey B.A."/>
        </authorList>
    </citation>
    <scope>NUCLEOTIDE SEQUENCE [LARGE SCALE GENOMIC DNA]</scope>
    <source>
        <strain evidence="7">sbr112.9</strain>
    </source>
</reference>
<keyword evidence="2" id="KW-0378">Hydrolase</keyword>
<sequence>VYKAVTEENINVIGYTAWSYLDNYEWGSFEPRFGLYYVNFTSQTGTKDYVSAKPTELERIPRRAAKWFSKLAKTKCIPTASNAVVASAPSATSSNGGLSTWSVVGIVAVAVVVVGAAVAGIRAYNSRRGSHGERRPLL</sequence>
<dbReference type="PRINTS" id="PR00131">
    <property type="entry name" value="GLHYDRLASE1"/>
</dbReference>
<evidence type="ECO:0000256" key="3">
    <source>
        <dbReference type="ARBA" id="ARBA00023295"/>
    </source>
</evidence>